<accession>A0A1F5VEF8</accession>
<organism evidence="5 6">
    <name type="scientific">Candidatus Fischerbacteria bacterium RBG_13_37_8</name>
    <dbReference type="NCBI Taxonomy" id="1817863"/>
    <lineage>
        <taxon>Bacteria</taxon>
        <taxon>Candidatus Fischeribacteriota</taxon>
    </lineage>
</organism>
<feature type="repeat" description="TPR" evidence="3">
    <location>
        <begin position="264"/>
        <end position="297"/>
    </location>
</feature>
<feature type="compositionally biased region" description="Polar residues" evidence="4">
    <location>
        <begin position="191"/>
        <end position="216"/>
    </location>
</feature>
<keyword evidence="1" id="KW-0677">Repeat</keyword>
<dbReference type="PROSITE" id="PS50005">
    <property type="entry name" value="TPR"/>
    <property type="match status" value="2"/>
</dbReference>
<name>A0A1F5VEF8_9BACT</name>
<dbReference type="STRING" id="1817863.A2Y62_20545"/>
<reference evidence="5 6" key="1">
    <citation type="journal article" date="2016" name="Nat. Commun.">
        <title>Thousands of microbial genomes shed light on interconnected biogeochemical processes in an aquifer system.</title>
        <authorList>
            <person name="Anantharaman K."/>
            <person name="Brown C.T."/>
            <person name="Hug L.A."/>
            <person name="Sharon I."/>
            <person name="Castelle C.J."/>
            <person name="Probst A.J."/>
            <person name="Thomas B.C."/>
            <person name="Singh A."/>
            <person name="Wilkins M.J."/>
            <person name="Karaoz U."/>
            <person name="Brodie E.L."/>
            <person name="Williams K.H."/>
            <person name="Hubbard S.S."/>
            <person name="Banfield J.F."/>
        </authorList>
    </citation>
    <scope>NUCLEOTIDE SEQUENCE [LARGE SCALE GENOMIC DNA]</scope>
</reference>
<feature type="region of interest" description="Disordered" evidence="4">
    <location>
        <begin position="325"/>
        <end position="346"/>
    </location>
</feature>
<dbReference type="AlphaFoldDB" id="A0A1F5VEF8"/>
<evidence type="ECO:0000313" key="5">
    <source>
        <dbReference type="EMBL" id="OGF61814.1"/>
    </source>
</evidence>
<dbReference type="PANTHER" id="PTHR45586">
    <property type="entry name" value="TPR REPEAT-CONTAINING PROTEIN PA4667"/>
    <property type="match status" value="1"/>
</dbReference>
<dbReference type="InterPro" id="IPR051012">
    <property type="entry name" value="CellSynth/LPSAsmb/PSIAsmb"/>
</dbReference>
<evidence type="ECO:0000313" key="6">
    <source>
        <dbReference type="Proteomes" id="UP000178943"/>
    </source>
</evidence>
<evidence type="ECO:0000256" key="2">
    <source>
        <dbReference type="ARBA" id="ARBA00022803"/>
    </source>
</evidence>
<dbReference type="InterPro" id="IPR011990">
    <property type="entry name" value="TPR-like_helical_dom_sf"/>
</dbReference>
<comment type="caution">
    <text evidence="5">The sequence shown here is derived from an EMBL/GenBank/DDBJ whole genome shotgun (WGS) entry which is preliminary data.</text>
</comment>
<dbReference type="Pfam" id="PF13181">
    <property type="entry name" value="TPR_8"/>
    <property type="match status" value="1"/>
</dbReference>
<dbReference type="InterPro" id="IPR019734">
    <property type="entry name" value="TPR_rpt"/>
</dbReference>
<evidence type="ECO:0008006" key="7">
    <source>
        <dbReference type="Google" id="ProtNLM"/>
    </source>
</evidence>
<evidence type="ECO:0000256" key="4">
    <source>
        <dbReference type="SAM" id="MobiDB-lite"/>
    </source>
</evidence>
<feature type="region of interest" description="Disordered" evidence="4">
    <location>
        <begin position="155"/>
        <end position="179"/>
    </location>
</feature>
<dbReference type="Proteomes" id="UP000178943">
    <property type="component" value="Unassembled WGS sequence"/>
</dbReference>
<feature type="repeat" description="TPR" evidence="3">
    <location>
        <begin position="51"/>
        <end position="84"/>
    </location>
</feature>
<feature type="region of interest" description="Disordered" evidence="4">
    <location>
        <begin position="191"/>
        <end position="221"/>
    </location>
</feature>
<dbReference type="SUPFAM" id="SSF48452">
    <property type="entry name" value="TPR-like"/>
    <property type="match status" value="1"/>
</dbReference>
<evidence type="ECO:0000256" key="1">
    <source>
        <dbReference type="ARBA" id="ARBA00022737"/>
    </source>
</evidence>
<evidence type="ECO:0000256" key="3">
    <source>
        <dbReference type="PROSITE-ProRule" id="PRU00339"/>
    </source>
</evidence>
<dbReference type="Pfam" id="PF14559">
    <property type="entry name" value="TPR_19"/>
    <property type="match status" value="1"/>
</dbReference>
<gene>
    <name evidence="5" type="ORF">A2Y62_20545</name>
</gene>
<sequence>MSLIEELEKKLEREPASLRFVHLVEEYRKAGRLNEAIDLCLKGIEQHPNYWSAYVSLAKCYYEKDDIEQARDYLEQANAGAPDNIQAISLLAEIYEKLTFWDKALDKLRLLQLLSPDERTSDKIKYLEEKIGEEERQEAPTVQFSMSLIKETLTKTQADDAAGADEKETEETLSTERTGKIEKETLEKIISSETMQEPSAQEDFNAQSEEQTAIQSNEKESVHYEREPIEILSLIKPETFNDAISEKAQEISDQFAQQEELTIEITTQTLGEIYATQGYYEKAIKIYQKILIAEPNNSAAVNRLKELMDEFNKINARTNKQFFKEEITSEAPDQTKTSDKNQERKKRISTLENWLSTVKREKK</sequence>
<dbReference type="Gene3D" id="1.25.40.10">
    <property type="entry name" value="Tetratricopeptide repeat domain"/>
    <property type="match status" value="2"/>
</dbReference>
<dbReference type="PANTHER" id="PTHR45586:SF1">
    <property type="entry name" value="LIPOPOLYSACCHARIDE ASSEMBLY PROTEIN B"/>
    <property type="match status" value="1"/>
</dbReference>
<keyword evidence="2 3" id="KW-0802">TPR repeat</keyword>
<proteinExistence type="predicted"/>
<dbReference type="EMBL" id="MFGW01000187">
    <property type="protein sequence ID" value="OGF61814.1"/>
    <property type="molecule type" value="Genomic_DNA"/>
</dbReference>
<protein>
    <recommendedName>
        <fullName evidence="7">Tetratricopeptide repeat protein</fullName>
    </recommendedName>
</protein>
<dbReference type="SMART" id="SM00028">
    <property type="entry name" value="TPR"/>
    <property type="match status" value="4"/>
</dbReference>